<reference evidence="2 3" key="1">
    <citation type="journal article" date="2020" name="ISME J.">
        <title>Uncovering the hidden diversity of litter-decomposition mechanisms in mushroom-forming fungi.</title>
        <authorList>
            <person name="Floudas D."/>
            <person name="Bentzer J."/>
            <person name="Ahren D."/>
            <person name="Johansson T."/>
            <person name="Persson P."/>
            <person name="Tunlid A."/>
        </authorList>
    </citation>
    <scope>NUCLEOTIDE SEQUENCE [LARGE SCALE GENOMIC DNA]</scope>
    <source>
        <strain evidence="2 3">CBS 175.51</strain>
    </source>
</reference>
<dbReference type="InterPro" id="IPR040976">
    <property type="entry name" value="Pkinase_fungal"/>
</dbReference>
<dbReference type="AlphaFoldDB" id="A0A8H5C4C9"/>
<evidence type="ECO:0000313" key="3">
    <source>
        <dbReference type="Proteomes" id="UP000541558"/>
    </source>
</evidence>
<dbReference type="OrthoDB" id="3260094at2759"/>
<dbReference type="EMBL" id="JAACJK010000068">
    <property type="protein sequence ID" value="KAF5334539.1"/>
    <property type="molecule type" value="Genomic_DNA"/>
</dbReference>
<evidence type="ECO:0000259" key="1">
    <source>
        <dbReference type="Pfam" id="PF17667"/>
    </source>
</evidence>
<keyword evidence="3" id="KW-1185">Reference proteome</keyword>
<feature type="domain" description="Fungal-type protein kinase" evidence="1">
    <location>
        <begin position="113"/>
        <end position="269"/>
    </location>
</feature>
<protein>
    <recommendedName>
        <fullName evidence="1">Fungal-type protein kinase domain-containing protein</fullName>
    </recommendedName>
</protein>
<name>A0A8H5C4C9_9AGAR</name>
<dbReference type="SUPFAM" id="SSF56112">
    <property type="entry name" value="Protein kinase-like (PK-like)"/>
    <property type="match status" value="1"/>
</dbReference>
<proteinExistence type="predicted"/>
<comment type="caution">
    <text evidence="2">The sequence shown here is derived from an EMBL/GenBank/DDBJ whole genome shotgun (WGS) entry which is preliminary data.</text>
</comment>
<evidence type="ECO:0000313" key="2">
    <source>
        <dbReference type="EMBL" id="KAF5334539.1"/>
    </source>
</evidence>
<dbReference type="Pfam" id="PF17667">
    <property type="entry name" value="Pkinase_fungal"/>
    <property type="match status" value="1"/>
</dbReference>
<dbReference type="Gene3D" id="1.10.510.10">
    <property type="entry name" value="Transferase(Phosphotransferase) domain 1"/>
    <property type="match status" value="1"/>
</dbReference>
<gene>
    <name evidence="2" type="ORF">D9611_013802</name>
</gene>
<organism evidence="2 3">
    <name type="scientific">Ephemerocybe angulata</name>
    <dbReference type="NCBI Taxonomy" id="980116"/>
    <lineage>
        <taxon>Eukaryota</taxon>
        <taxon>Fungi</taxon>
        <taxon>Dikarya</taxon>
        <taxon>Basidiomycota</taxon>
        <taxon>Agaricomycotina</taxon>
        <taxon>Agaricomycetes</taxon>
        <taxon>Agaricomycetidae</taxon>
        <taxon>Agaricales</taxon>
        <taxon>Agaricineae</taxon>
        <taxon>Psathyrellaceae</taxon>
        <taxon>Ephemerocybe</taxon>
    </lineage>
</organism>
<accession>A0A8H5C4C9</accession>
<sequence length="431" mass="48869">MGHCCENTTCTHLFEERIDALVESDTSILQGKEIIPSGQWETLGSNLVEFNSHEEVAPALEHLAKDVRAPSPVIEAGKGTLPEYSQGKAAPMPSLLYSPRFSQGVDPNGPVSEAKLSPSRKQVHHLRTHRRHVFRERCLSFYEVSDLRACLELCKGYVAGLSLFREAGWVHRDISPINCLVLKSPGADGFVSKISDLDCCKRYDEVNTHDAVPVTYQFTAVDVGLREICFPLTPVDFRPHREAWKEFRSNRPHHHFHFLHDLESVFWVASHHIANSIPGNPRTAPKVESVKAWQRMIKSYFGVTTESILRRQILLHQYLVELYRALQQWWTEEVTEVFYGLFEFAEVLIAQYKALQKQPQVLLTPDALDSRWPEDLFTSDAYDTLISLLDEVLSGLPSEVPVSQTWVVLAKLEQAAAEEGRKNKESKLAGQ</sequence>
<dbReference type="Proteomes" id="UP000541558">
    <property type="component" value="Unassembled WGS sequence"/>
</dbReference>
<dbReference type="InterPro" id="IPR011009">
    <property type="entry name" value="Kinase-like_dom_sf"/>
</dbReference>